<comment type="caution">
    <text evidence="2">The sequence shown here is derived from an EMBL/GenBank/DDBJ whole genome shotgun (WGS) entry which is preliminary data.</text>
</comment>
<evidence type="ECO:0000313" key="3">
    <source>
        <dbReference type="Proteomes" id="UP000217768"/>
    </source>
</evidence>
<feature type="region of interest" description="Disordered" evidence="1">
    <location>
        <begin position="82"/>
        <end position="108"/>
    </location>
</feature>
<protein>
    <submittedName>
        <fullName evidence="2">Uncharacterized protein</fullName>
    </submittedName>
</protein>
<organism evidence="2 3">
    <name type="scientific">Mycobacterium avium</name>
    <dbReference type="NCBI Taxonomy" id="1764"/>
    <lineage>
        <taxon>Bacteria</taxon>
        <taxon>Bacillati</taxon>
        <taxon>Actinomycetota</taxon>
        <taxon>Actinomycetes</taxon>
        <taxon>Mycobacteriales</taxon>
        <taxon>Mycobacteriaceae</taxon>
        <taxon>Mycobacterium</taxon>
        <taxon>Mycobacterium avium complex (MAC)</taxon>
    </lineage>
</organism>
<gene>
    <name evidence="2" type="ORF">CKJ66_27965</name>
</gene>
<feature type="region of interest" description="Disordered" evidence="1">
    <location>
        <begin position="1"/>
        <end position="38"/>
    </location>
</feature>
<reference evidence="2 3" key="1">
    <citation type="submission" date="2017-08" db="EMBL/GenBank/DDBJ databases">
        <title>Phylogenetic analysis of Mycobacterium avium complex whole genomes.</title>
        <authorList>
            <person name="Caverly L.J."/>
            <person name="Spilker T."/>
            <person name="Lipuma J."/>
        </authorList>
    </citation>
    <scope>NUCLEOTIDE SEQUENCE [LARGE SCALE GENOMIC DNA]</scope>
    <source>
        <strain evidence="2 3">FLAC0165</strain>
    </source>
</reference>
<feature type="compositionally biased region" description="Low complexity" evidence="1">
    <location>
        <begin position="11"/>
        <end position="25"/>
    </location>
</feature>
<name>A0A2A2ZB10_MYCAV</name>
<evidence type="ECO:0000256" key="1">
    <source>
        <dbReference type="SAM" id="MobiDB-lite"/>
    </source>
</evidence>
<dbReference type="EMBL" id="NSFD01000063">
    <property type="protein sequence ID" value="PBA23535.1"/>
    <property type="molecule type" value="Genomic_DNA"/>
</dbReference>
<evidence type="ECO:0000313" key="2">
    <source>
        <dbReference type="EMBL" id="PBA23535.1"/>
    </source>
</evidence>
<dbReference type="Proteomes" id="UP000217768">
    <property type="component" value="Unassembled WGS sequence"/>
</dbReference>
<proteinExistence type="predicted"/>
<dbReference type="AlphaFoldDB" id="A0A2A2ZB10"/>
<sequence>MEHWGLPSESGQAPRPARQPAAPGQVTPSTGGGGFGAAFRSLVGRKLRELGGRWRTRSERARRAEAARRGAAEMARRIERETGHRPAEATIRRNARLDRTPRGADQARLDRQARIDQAGGMTAFARQAGVNPRAVPRWRDHGRPLSPRSVRIVADVVGTLWANGEPYPRALTADVTVDPPEADEALAAYAVGDWDALGEVLGPAIAEQVDWAGEAERWFEVEAITDVTIH</sequence>
<accession>A0A2A2ZB10</accession>